<proteinExistence type="predicted"/>
<protein>
    <submittedName>
        <fullName evidence="2">Mucin-6</fullName>
    </submittedName>
</protein>
<reference evidence="2 3" key="2">
    <citation type="submission" date="2019-04" db="EMBL/GenBank/DDBJ databases">
        <title>The genome sequence of big-headed turtle.</title>
        <authorList>
            <person name="Gong S."/>
        </authorList>
    </citation>
    <scope>NUCLEOTIDE SEQUENCE [LARGE SCALE GENOMIC DNA]</scope>
    <source>
        <strain evidence="2">DO16091913</strain>
        <tissue evidence="2">Muscle</tissue>
    </source>
</reference>
<evidence type="ECO:0000313" key="2">
    <source>
        <dbReference type="EMBL" id="TFJ97978.1"/>
    </source>
</evidence>
<comment type="caution">
    <text evidence="2">The sequence shown here is derived from an EMBL/GenBank/DDBJ whole genome shotgun (WGS) entry which is preliminary data.</text>
</comment>
<reference evidence="2 3" key="1">
    <citation type="submission" date="2019-04" db="EMBL/GenBank/DDBJ databases">
        <title>Draft genome of the big-headed turtle Platysternon megacephalum.</title>
        <authorList>
            <person name="Gong S."/>
        </authorList>
    </citation>
    <scope>NUCLEOTIDE SEQUENCE [LARGE SCALE GENOMIC DNA]</scope>
    <source>
        <strain evidence="2">DO16091913</strain>
        <tissue evidence="2">Muscle</tissue>
    </source>
</reference>
<sequence>MQAAASFRYTSCLAWVSAAGWEFSANPGFQQKIGFSQLGARRHLNTFGEAESGTDLCPCPVPSAFRDAASAAPVSAPERSSWKSQAGQLTAPFQSAATPTDGNRPIKCKALLAAMFAS</sequence>
<dbReference type="EMBL" id="QXTE01000441">
    <property type="protein sequence ID" value="TFJ97978.1"/>
    <property type="molecule type" value="Genomic_DNA"/>
</dbReference>
<evidence type="ECO:0000313" key="3">
    <source>
        <dbReference type="Proteomes" id="UP000297703"/>
    </source>
</evidence>
<keyword evidence="3" id="KW-1185">Reference proteome</keyword>
<accession>A0A4D9DLY2</accession>
<organism evidence="2 3">
    <name type="scientific">Platysternon megacephalum</name>
    <name type="common">big-headed turtle</name>
    <dbReference type="NCBI Taxonomy" id="55544"/>
    <lineage>
        <taxon>Eukaryota</taxon>
        <taxon>Metazoa</taxon>
        <taxon>Chordata</taxon>
        <taxon>Craniata</taxon>
        <taxon>Vertebrata</taxon>
        <taxon>Euteleostomi</taxon>
        <taxon>Archelosauria</taxon>
        <taxon>Testudinata</taxon>
        <taxon>Testudines</taxon>
        <taxon>Cryptodira</taxon>
        <taxon>Durocryptodira</taxon>
        <taxon>Testudinoidea</taxon>
        <taxon>Platysternidae</taxon>
        <taxon>Platysternon</taxon>
    </lineage>
</organism>
<feature type="compositionally biased region" description="Polar residues" evidence="1">
    <location>
        <begin position="82"/>
        <end position="101"/>
    </location>
</feature>
<feature type="region of interest" description="Disordered" evidence="1">
    <location>
        <begin position="70"/>
        <end position="104"/>
    </location>
</feature>
<evidence type="ECO:0000256" key="1">
    <source>
        <dbReference type="SAM" id="MobiDB-lite"/>
    </source>
</evidence>
<name>A0A4D9DLY2_9SAUR</name>
<dbReference type="AlphaFoldDB" id="A0A4D9DLY2"/>
<gene>
    <name evidence="2" type="ORF">DR999_PMT20147</name>
</gene>
<dbReference type="Proteomes" id="UP000297703">
    <property type="component" value="Unassembled WGS sequence"/>
</dbReference>